<dbReference type="Gene3D" id="3.30.2020.40">
    <property type="entry name" value="Uncharacterised protein PF10387, DUF2442"/>
    <property type="match status" value="1"/>
</dbReference>
<evidence type="ECO:0000313" key="1">
    <source>
        <dbReference type="EMBL" id="TCK06303.1"/>
    </source>
</evidence>
<evidence type="ECO:0000313" key="2">
    <source>
        <dbReference type="Proteomes" id="UP000295777"/>
    </source>
</evidence>
<dbReference type="AlphaFoldDB" id="A0A4R1GH32"/>
<dbReference type="InterPro" id="IPR018841">
    <property type="entry name" value="DUF2442"/>
</dbReference>
<reference evidence="1 2" key="1">
    <citation type="submission" date="2019-03" db="EMBL/GenBank/DDBJ databases">
        <title>Genomic Encyclopedia of Archaeal and Bacterial Type Strains, Phase II (KMG-II): from individual species to whole genera.</title>
        <authorList>
            <person name="Goeker M."/>
        </authorList>
    </citation>
    <scope>NUCLEOTIDE SEQUENCE [LARGE SCALE GENOMIC DNA]</scope>
    <source>
        <strain evidence="1 2">DSM 24425</strain>
    </source>
</reference>
<gene>
    <name evidence="1" type="ORF">CLV27_0104</name>
</gene>
<dbReference type="OrthoDB" id="9807561at2"/>
<sequence>MARKIGDIGVKNIRFTDDKIYFELRDGREIGVPLDWFPRLKEASPEERNNYYLTANGTGIHWESIDEDISIKYLLREEFLLHDSLVEKA</sequence>
<comment type="caution">
    <text evidence="1">The sequence shown here is derived from an EMBL/GenBank/DDBJ whole genome shotgun (WGS) entry which is preliminary data.</text>
</comment>
<dbReference type="EMBL" id="SMFV01000001">
    <property type="protein sequence ID" value="TCK06303.1"/>
    <property type="molecule type" value="Genomic_DNA"/>
</dbReference>
<name>A0A4R1GH32_9BACT</name>
<dbReference type="Pfam" id="PF10387">
    <property type="entry name" value="DUF2442"/>
    <property type="match status" value="1"/>
</dbReference>
<dbReference type="RefSeq" id="WP_132524722.1">
    <property type="nucleotide sequence ID" value="NZ_SMFV01000001.1"/>
</dbReference>
<proteinExistence type="predicted"/>
<organism evidence="1 2">
    <name type="scientific">Phorcysia thermohydrogeniphila</name>
    <dbReference type="NCBI Taxonomy" id="936138"/>
    <lineage>
        <taxon>Bacteria</taxon>
        <taxon>Pseudomonadati</taxon>
        <taxon>Aquificota</taxon>
        <taxon>Aquificia</taxon>
        <taxon>Desulfurobacteriales</taxon>
        <taxon>Desulfurobacteriaceae</taxon>
        <taxon>Phorcysia</taxon>
    </lineage>
</organism>
<keyword evidence="2" id="KW-1185">Reference proteome</keyword>
<dbReference type="Proteomes" id="UP000295777">
    <property type="component" value="Unassembled WGS sequence"/>
</dbReference>
<accession>A0A4R1GH32</accession>
<protein>
    <submittedName>
        <fullName evidence="1">Uncharacterized protein DUF2442</fullName>
    </submittedName>
</protein>